<dbReference type="Gene3D" id="2.30.180.10">
    <property type="entry name" value="FAS1 domain"/>
    <property type="match status" value="1"/>
</dbReference>
<evidence type="ECO:0000259" key="2">
    <source>
        <dbReference type="PROSITE" id="PS50213"/>
    </source>
</evidence>
<feature type="signal peptide" evidence="1">
    <location>
        <begin position="1"/>
        <end position="18"/>
    </location>
</feature>
<accession>A0A9N9VLG3</accession>
<dbReference type="Proteomes" id="UP000696573">
    <property type="component" value="Unassembled WGS sequence"/>
</dbReference>
<protein>
    <recommendedName>
        <fullName evidence="2">FAS1 domain-containing protein</fullName>
    </recommendedName>
</protein>
<comment type="caution">
    <text evidence="3">The sequence shown here is derived from an EMBL/GenBank/DDBJ whole genome shotgun (WGS) entry which is preliminary data.</text>
</comment>
<feature type="domain" description="FAS1" evidence="2">
    <location>
        <begin position="44"/>
        <end position="182"/>
    </location>
</feature>
<evidence type="ECO:0000313" key="4">
    <source>
        <dbReference type="Proteomes" id="UP000696573"/>
    </source>
</evidence>
<proteinExistence type="predicted"/>
<feature type="chain" id="PRO_5040449031" description="FAS1 domain-containing protein" evidence="1">
    <location>
        <begin position="19"/>
        <end position="213"/>
    </location>
</feature>
<evidence type="ECO:0000256" key="1">
    <source>
        <dbReference type="SAM" id="SignalP"/>
    </source>
</evidence>
<gene>
    <name evidence="3" type="ORF">CRHIZ90672A_00018002</name>
</gene>
<name>A0A9N9VLG3_9HYPO</name>
<evidence type="ECO:0000313" key="3">
    <source>
        <dbReference type="EMBL" id="CAH0025576.1"/>
    </source>
</evidence>
<dbReference type="AlphaFoldDB" id="A0A9N9VLG3"/>
<dbReference type="SUPFAM" id="SSF82153">
    <property type="entry name" value="FAS1 domain"/>
    <property type="match status" value="1"/>
</dbReference>
<dbReference type="PROSITE" id="PS50213">
    <property type="entry name" value="FAS1"/>
    <property type="match status" value="1"/>
</dbReference>
<dbReference type="PANTHER" id="PTHR10900">
    <property type="entry name" value="PERIOSTIN-RELATED"/>
    <property type="match status" value="1"/>
</dbReference>
<keyword evidence="1" id="KW-0732">Signal</keyword>
<dbReference type="SMART" id="SM00554">
    <property type="entry name" value="FAS1"/>
    <property type="match status" value="1"/>
</dbReference>
<keyword evidence="4" id="KW-1185">Reference proteome</keyword>
<reference evidence="3" key="1">
    <citation type="submission" date="2021-10" db="EMBL/GenBank/DDBJ databases">
        <authorList>
            <person name="Piombo E."/>
        </authorList>
    </citation>
    <scope>NUCLEOTIDE SEQUENCE</scope>
</reference>
<sequence>MKILFLLSILGLVVVGQAKVFDRQVLSYAPIPEGTYVPPKKSGEVTLFDFIRSRDDLSELAKVVSEAPGFAQAFDTSVNWQYTFFAPSNTAFNNTGQYYNEFAGTPKGQWWVGQMLQHHYIPNSILYAANFTEEKTRIQSGSYLFIGAQLVDGSLVLNNAATVVDKDRPVTNGIVHVIDRILAGDSMIYEGDIKKTTQGFIPGSCSDPNLPYC</sequence>
<dbReference type="Pfam" id="PF02469">
    <property type="entry name" value="Fasciclin"/>
    <property type="match status" value="1"/>
</dbReference>
<dbReference type="InterPro" id="IPR050904">
    <property type="entry name" value="Adhesion/Biosynth-related"/>
</dbReference>
<dbReference type="EMBL" id="CABFNQ020000711">
    <property type="protein sequence ID" value="CAH0025576.1"/>
    <property type="molecule type" value="Genomic_DNA"/>
</dbReference>
<dbReference type="InterPro" id="IPR036378">
    <property type="entry name" value="FAS1_dom_sf"/>
</dbReference>
<dbReference type="OrthoDB" id="286301at2759"/>
<dbReference type="InterPro" id="IPR000782">
    <property type="entry name" value="FAS1_domain"/>
</dbReference>
<organism evidence="3 4">
    <name type="scientific">Clonostachys rhizophaga</name>
    <dbReference type="NCBI Taxonomy" id="160324"/>
    <lineage>
        <taxon>Eukaryota</taxon>
        <taxon>Fungi</taxon>
        <taxon>Dikarya</taxon>
        <taxon>Ascomycota</taxon>
        <taxon>Pezizomycotina</taxon>
        <taxon>Sordariomycetes</taxon>
        <taxon>Hypocreomycetidae</taxon>
        <taxon>Hypocreales</taxon>
        <taxon>Bionectriaceae</taxon>
        <taxon>Clonostachys</taxon>
    </lineage>
</organism>
<dbReference type="PANTHER" id="PTHR10900:SF77">
    <property type="entry name" value="FI19380P1"/>
    <property type="match status" value="1"/>
</dbReference>